<feature type="transmembrane region" description="Helical" evidence="1">
    <location>
        <begin position="184"/>
        <end position="205"/>
    </location>
</feature>
<feature type="transmembrane region" description="Helical" evidence="1">
    <location>
        <begin position="111"/>
        <end position="133"/>
    </location>
</feature>
<dbReference type="AlphaFoldDB" id="A0A9W8VA20"/>
<feature type="transmembrane region" description="Helical" evidence="1">
    <location>
        <begin position="153"/>
        <end position="172"/>
    </location>
</feature>
<dbReference type="InterPro" id="IPR056119">
    <property type="entry name" value="DUF7702"/>
</dbReference>
<evidence type="ECO:0000313" key="4">
    <source>
        <dbReference type="Proteomes" id="UP001152049"/>
    </source>
</evidence>
<evidence type="ECO:0000256" key="1">
    <source>
        <dbReference type="SAM" id="Phobius"/>
    </source>
</evidence>
<keyword evidence="1" id="KW-0812">Transmembrane</keyword>
<evidence type="ECO:0000259" key="2">
    <source>
        <dbReference type="Pfam" id="PF24800"/>
    </source>
</evidence>
<comment type="caution">
    <text evidence="3">The sequence shown here is derived from an EMBL/GenBank/DDBJ whole genome shotgun (WGS) entry which is preliminary data.</text>
</comment>
<dbReference type="EMBL" id="JAOQAZ010000025">
    <property type="protein sequence ID" value="KAJ4252902.1"/>
    <property type="molecule type" value="Genomic_DNA"/>
</dbReference>
<keyword evidence="1" id="KW-1133">Transmembrane helix</keyword>
<proteinExistence type="predicted"/>
<feature type="domain" description="DUF7702" evidence="2">
    <location>
        <begin position="18"/>
        <end position="252"/>
    </location>
</feature>
<dbReference type="PANTHER" id="PTHR42109">
    <property type="entry name" value="UNPLACED GENOMIC SCAFFOLD UM_SCAF_CONTIG_1.265, WHOLE GENOME SHOTGUN SEQUENCE"/>
    <property type="match status" value="1"/>
</dbReference>
<feature type="transmembrane region" description="Helical" evidence="1">
    <location>
        <begin position="225"/>
        <end position="252"/>
    </location>
</feature>
<accession>A0A9W8VA20</accession>
<dbReference type="OrthoDB" id="2560628at2759"/>
<name>A0A9W8VA20_9HYPO</name>
<reference evidence="3" key="1">
    <citation type="submission" date="2022-09" db="EMBL/GenBank/DDBJ databases">
        <title>Fusarium specimens isolated from Avocado Roots.</title>
        <authorList>
            <person name="Stajich J."/>
            <person name="Roper C."/>
            <person name="Heimlech-Rivalta G."/>
        </authorList>
    </citation>
    <scope>NUCLEOTIDE SEQUENCE</scope>
    <source>
        <strain evidence="3">CF00136</strain>
    </source>
</reference>
<protein>
    <recommendedName>
        <fullName evidence="2">DUF7702 domain-containing protein</fullName>
    </recommendedName>
</protein>
<feature type="transmembrane region" description="Helical" evidence="1">
    <location>
        <begin position="20"/>
        <end position="38"/>
    </location>
</feature>
<sequence>MPDTPENIPPPTTSDIDLAYADLVIHGVLFPVAIWITWKHGKAGMVCWPIFASYFVMRFIADIYQIVNQHEPNIPGGVSIFTSAGSIACLTLSLIGVIYEANNIVPDRSNRFVNTFMLGFTHLVNTAGIGIATYGGSPSAKTSDGVVSSMINKVGNCLMIFVILVVFIWWIWTTNRILVASTHPNWAAGTVMLLAAGIGLPFQFIRLVHSLTYAFERELAMDPVMGVFATKLILIFLTQLAVVLCLVAGGWLSKDHGERAYQGLQRNVSAEPFRASRVPEPYV</sequence>
<evidence type="ECO:0000313" key="3">
    <source>
        <dbReference type="EMBL" id="KAJ4252902.1"/>
    </source>
</evidence>
<keyword evidence="4" id="KW-1185">Reference proteome</keyword>
<dbReference type="Proteomes" id="UP001152049">
    <property type="component" value="Unassembled WGS sequence"/>
</dbReference>
<feature type="transmembrane region" description="Helical" evidence="1">
    <location>
        <begin position="45"/>
        <end position="66"/>
    </location>
</feature>
<keyword evidence="1" id="KW-0472">Membrane</keyword>
<gene>
    <name evidence="3" type="ORF">NW762_010808</name>
</gene>
<dbReference type="PANTHER" id="PTHR42109:SF2">
    <property type="entry name" value="INTEGRAL MEMBRANE PROTEIN"/>
    <property type="match status" value="1"/>
</dbReference>
<dbReference type="Pfam" id="PF24800">
    <property type="entry name" value="DUF7702"/>
    <property type="match status" value="1"/>
</dbReference>
<feature type="transmembrane region" description="Helical" evidence="1">
    <location>
        <begin position="78"/>
        <end position="99"/>
    </location>
</feature>
<organism evidence="3 4">
    <name type="scientific">Fusarium torreyae</name>
    <dbReference type="NCBI Taxonomy" id="1237075"/>
    <lineage>
        <taxon>Eukaryota</taxon>
        <taxon>Fungi</taxon>
        <taxon>Dikarya</taxon>
        <taxon>Ascomycota</taxon>
        <taxon>Pezizomycotina</taxon>
        <taxon>Sordariomycetes</taxon>
        <taxon>Hypocreomycetidae</taxon>
        <taxon>Hypocreales</taxon>
        <taxon>Nectriaceae</taxon>
        <taxon>Fusarium</taxon>
    </lineage>
</organism>